<dbReference type="AlphaFoldDB" id="A0A5C6CVS2"/>
<evidence type="ECO:0000313" key="2">
    <source>
        <dbReference type="Proteomes" id="UP000319143"/>
    </source>
</evidence>
<keyword evidence="2" id="KW-1185">Reference proteome</keyword>
<dbReference type="Proteomes" id="UP000319143">
    <property type="component" value="Unassembled WGS sequence"/>
</dbReference>
<accession>A0A5C6CVS2</accession>
<organism evidence="1 2">
    <name type="scientific">Novipirellula artificiosorum</name>
    <dbReference type="NCBI Taxonomy" id="2528016"/>
    <lineage>
        <taxon>Bacteria</taxon>
        <taxon>Pseudomonadati</taxon>
        <taxon>Planctomycetota</taxon>
        <taxon>Planctomycetia</taxon>
        <taxon>Pirellulales</taxon>
        <taxon>Pirellulaceae</taxon>
        <taxon>Novipirellula</taxon>
    </lineage>
</organism>
<protein>
    <submittedName>
        <fullName evidence="1">Uncharacterized protein</fullName>
    </submittedName>
</protein>
<proteinExistence type="predicted"/>
<dbReference type="EMBL" id="SJPV01000024">
    <property type="protein sequence ID" value="TWU29053.1"/>
    <property type="molecule type" value="Genomic_DNA"/>
</dbReference>
<name>A0A5C6CVS2_9BACT</name>
<gene>
    <name evidence="1" type="ORF">Poly41_67520</name>
</gene>
<dbReference type="OrthoDB" id="573816at2"/>
<sequence>MPKKSRRTPGKPDYVVELERCYGIPSQAAFGSSVFYDAMDVSEGTLEQAALAKYKHFAGELWERYGEDNWMAEWGTVYKRAPNEAGDIVAELRSISEPGASFSVSLLIENNDHATEAHAALSKAFDVDTVLELQVYKIGDGDAMSGILIASRLVHEGSLFLVLLMD</sequence>
<comment type="caution">
    <text evidence="1">The sequence shown here is derived from an EMBL/GenBank/DDBJ whole genome shotgun (WGS) entry which is preliminary data.</text>
</comment>
<evidence type="ECO:0000313" key="1">
    <source>
        <dbReference type="EMBL" id="TWU29053.1"/>
    </source>
</evidence>
<reference evidence="1 2" key="1">
    <citation type="submission" date="2019-02" db="EMBL/GenBank/DDBJ databases">
        <title>Deep-cultivation of Planctomycetes and their phenomic and genomic characterization uncovers novel biology.</title>
        <authorList>
            <person name="Wiegand S."/>
            <person name="Jogler M."/>
            <person name="Boedeker C."/>
            <person name="Pinto D."/>
            <person name="Vollmers J."/>
            <person name="Rivas-Marin E."/>
            <person name="Kohn T."/>
            <person name="Peeters S.H."/>
            <person name="Heuer A."/>
            <person name="Rast P."/>
            <person name="Oberbeckmann S."/>
            <person name="Bunk B."/>
            <person name="Jeske O."/>
            <person name="Meyerdierks A."/>
            <person name="Storesund J.E."/>
            <person name="Kallscheuer N."/>
            <person name="Luecker S."/>
            <person name="Lage O.M."/>
            <person name="Pohl T."/>
            <person name="Merkel B.J."/>
            <person name="Hornburger P."/>
            <person name="Mueller R.-W."/>
            <person name="Bruemmer F."/>
            <person name="Labrenz M."/>
            <person name="Spormann A.M."/>
            <person name="Op Den Camp H."/>
            <person name="Overmann J."/>
            <person name="Amann R."/>
            <person name="Jetten M.S.M."/>
            <person name="Mascher T."/>
            <person name="Medema M.H."/>
            <person name="Devos D.P."/>
            <person name="Kaster A.-K."/>
            <person name="Ovreas L."/>
            <person name="Rohde M."/>
            <person name="Galperin M.Y."/>
            <person name="Jogler C."/>
        </authorList>
    </citation>
    <scope>NUCLEOTIDE SEQUENCE [LARGE SCALE GENOMIC DNA]</scope>
    <source>
        <strain evidence="1 2">Poly41</strain>
    </source>
</reference>
<dbReference type="RefSeq" id="WP_146531412.1">
    <property type="nucleotide sequence ID" value="NZ_SJPV01000024.1"/>
</dbReference>